<evidence type="ECO:0000313" key="1">
    <source>
        <dbReference type="EMBL" id="CCH74967.1"/>
    </source>
</evidence>
<evidence type="ECO:0000313" key="2">
    <source>
        <dbReference type="Proteomes" id="UP000035763"/>
    </source>
</evidence>
<proteinExistence type="predicted"/>
<comment type="caution">
    <text evidence="1">The sequence shown here is derived from an EMBL/GenBank/DDBJ whole genome shotgun (WGS) entry which is preliminary data.</text>
</comment>
<reference evidence="1 2" key="1">
    <citation type="journal article" date="2013" name="ISME J.">
        <title>A metabolic model for members of the genus Tetrasphaera involved in enhanced biological phosphorus removal.</title>
        <authorList>
            <person name="Kristiansen R."/>
            <person name="Nguyen H.T.T."/>
            <person name="Saunders A.M."/>
            <person name="Nielsen J.L."/>
            <person name="Wimmer R."/>
            <person name="Le V.Q."/>
            <person name="McIlroy S.J."/>
            <person name="Petrovski S."/>
            <person name="Seviour R.J."/>
            <person name="Calteau A."/>
            <person name="Nielsen K.L."/>
            <person name="Nielsen P.H."/>
        </authorList>
    </citation>
    <scope>NUCLEOTIDE SEQUENCE [LARGE SCALE GENOMIC DNA]</scope>
    <source>
        <strain evidence="1 2">Ben110</strain>
    </source>
</reference>
<dbReference type="Proteomes" id="UP000035763">
    <property type="component" value="Unassembled WGS sequence"/>
</dbReference>
<name>W6K0J3_9MICO</name>
<dbReference type="AlphaFoldDB" id="W6K0J3"/>
<accession>W6K0J3</accession>
<gene>
    <name evidence="1" type="ORF">BN11_4990027</name>
</gene>
<dbReference type="Gene3D" id="3.60.15.10">
    <property type="entry name" value="Ribonuclease Z/Hydroxyacylglutathione hydrolase-like"/>
    <property type="match status" value="1"/>
</dbReference>
<dbReference type="SUPFAM" id="SSF56281">
    <property type="entry name" value="Metallo-hydrolase/oxidoreductase"/>
    <property type="match status" value="1"/>
</dbReference>
<protein>
    <submittedName>
        <fullName evidence="1">Uncharacterized protein</fullName>
    </submittedName>
</protein>
<dbReference type="EMBL" id="CAJA01000444">
    <property type="protein sequence ID" value="CCH74967.1"/>
    <property type="molecule type" value="Genomic_DNA"/>
</dbReference>
<dbReference type="STRING" id="1193182.BN11_4990027"/>
<dbReference type="InterPro" id="IPR036866">
    <property type="entry name" value="RibonucZ/Hydroxyglut_hydro"/>
</dbReference>
<sequence>MVDLHALFRARWFASRNSPPLPVYAAVGVRERLVSMDEPDDGADVDRIFAFNPLPGNYTVGPLTLSALDLPDQVPNSGVRIAFRDLTIAYTGDAGPSEALAELAAGVDLLLAEASDREATRAAAAALFAGPIALAEEGMVISLG</sequence>
<keyword evidence="2" id="KW-1185">Reference proteome</keyword>
<organism evidence="1 2">
    <name type="scientific">Nostocoides australiense Ben110</name>
    <dbReference type="NCBI Taxonomy" id="1193182"/>
    <lineage>
        <taxon>Bacteria</taxon>
        <taxon>Bacillati</taxon>
        <taxon>Actinomycetota</taxon>
        <taxon>Actinomycetes</taxon>
        <taxon>Micrococcales</taxon>
        <taxon>Intrasporangiaceae</taxon>
        <taxon>Nostocoides</taxon>
    </lineage>
</organism>